<dbReference type="InterPro" id="IPR036770">
    <property type="entry name" value="Ankyrin_rpt-contain_sf"/>
</dbReference>
<dbReference type="AlphaFoldDB" id="A0A8H6A910"/>
<reference evidence="1 2" key="1">
    <citation type="submission" date="2019-04" db="EMBL/GenBank/DDBJ databases">
        <title>Aspergillus burnettii sp. nov., novel species from soil in southeast Queensland.</title>
        <authorList>
            <person name="Gilchrist C.L.M."/>
            <person name="Pitt J.I."/>
            <person name="Lange L."/>
            <person name="Lacey H.J."/>
            <person name="Vuong D."/>
            <person name="Midgley D.J."/>
            <person name="Greenfield P."/>
            <person name="Bradbury M."/>
            <person name="Lacey E."/>
            <person name="Busk P.K."/>
            <person name="Pilgaard B."/>
            <person name="Chooi Y.H."/>
            <person name="Piggott A.M."/>
        </authorList>
    </citation>
    <scope>NUCLEOTIDE SEQUENCE [LARGE SCALE GENOMIC DNA]</scope>
    <source>
        <strain evidence="1 2">FRR 5400</strain>
    </source>
</reference>
<evidence type="ECO:0000313" key="2">
    <source>
        <dbReference type="Proteomes" id="UP000541154"/>
    </source>
</evidence>
<dbReference type="Proteomes" id="UP000541154">
    <property type="component" value="Unassembled WGS sequence"/>
</dbReference>
<evidence type="ECO:0000313" key="1">
    <source>
        <dbReference type="EMBL" id="KAF5862746.1"/>
    </source>
</evidence>
<dbReference type="EMBL" id="SPNV01000066">
    <property type="protein sequence ID" value="KAF5862746.1"/>
    <property type="molecule type" value="Genomic_DNA"/>
</dbReference>
<dbReference type="SUPFAM" id="SSF48403">
    <property type="entry name" value="Ankyrin repeat"/>
    <property type="match status" value="1"/>
</dbReference>
<sequence length="123" mass="13635">MLSSQHPELLICVASHVTTSSDINSLCAIFSPGLDHPYVTLWAAANGKEHTLRLATQIGNDLNVIESYGGSTPTRFRHVSCVEILMAEDINAHLDIRERELGLTVLQYAARSTDLEIMKLFLR</sequence>
<dbReference type="Gene3D" id="1.25.40.20">
    <property type="entry name" value="Ankyrin repeat-containing domain"/>
    <property type="match status" value="1"/>
</dbReference>
<name>A0A8H6A910_PETAA</name>
<gene>
    <name evidence="1" type="ORF">ETB97_011196</name>
</gene>
<organism evidence="1 2">
    <name type="scientific">Petromyces alliaceus</name>
    <name type="common">Aspergillus alliaceus</name>
    <dbReference type="NCBI Taxonomy" id="209559"/>
    <lineage>
        <taxon>Eukaryota</taxon>
        <taxon>Fungi</taxon>
        <taxon>Dikarya</taxon>
        <taxon>Ascomycota</taxon>
        <taxon>Pezizomycotina</taxon>
        <taxon>Eurotiomycetes</taxon>
        <taxon>Eurotiomycetidae</taxon>
        <taxon>Eurotiales</taxon>
        <taxon>Aspergillaceae</taxon>
        <taxon>Aspergillus</taxon>
        <taxon>Aspergillus subgen. Circumdati</taxon>
    </lineage>
</organism>
<accession>A0A8H6A910</accession>
<keyword evidence="2" id="KW-1185">Reference proteome</keyword>
<proteinExistence type="predicted"/>
<protein>
    <submittedName>
        <fullName evidence="1">Uncharacterized protein</fullName>
    </submittedName>
</protein>
<comment type="caution">
    <text evidence="1">The sequence shown here is derived from an EMBL/GenBank/DDBJ whole genome shotgun (WGS) entry which is preliminary data.</text>
</comment>